<dbReference type="InterPro" id="IPR037923">
    <property type="entry name" value="HTH-like"/>
</dbReference>
<evidence type="ECO:0000313" key="6">
    <source>
        <dbReference type="Proteomes" id="UP001596411"/>
    </source>
</evidence>
<accession>A0ABW2EVW3</accession>
<dbReference type="Pfam" id="PF02311">
    <property type="entry name" value="AraC_binding"/>
    <property type="match status" value="1"/>
</dbReference>
<protein>
    <submittedName>
        <fullName evidence="5">AraC family transcriptional regulator</fullName>
    </submittedName>
</protein>
<feature type="domain" description="HTH araC/xylS-type" evidence="4">
    <location>
        <begin position="166"/>
        <end position="263"/>
    </location>
</feature>
<organism evidence="5 6">
    <name type="scientific">Halomonas salifodinae</name>
    <dbReference type="NCBI Taxonomy" id="438745"/>
    <lineage>
        <taxon>Bacteria</taxon>
        <taxon>Pseudomonadati</taxon>
        <taxon>Pseudomonadota</taxon>
        <taxon>Gammaproteobacteria</taxon>
        <taxon>Oceanospirillales</taxon>
        <taxon>Halomonadaceae</taxon>
        <taxon>Halomonas</taxon>
    </lineage>
</organism>
<evidence type="ECO:0000256" key="3">
    <source>
        <dbReference type="ARBA" id="ARBA00023163"/>
    </source>
</evidence>
<keyword evidence="6" id="KW-1185">Reference proteome</keyword>
<evidence type="ECO:0000256" key="1">
    <source>
        <dbReference type="ARBA" id="ARBA00023015"/>
    </source>
</evidence>
<keyword evidence="3" id="KW-0804">Transcription</keyword>
<dbReference type="SUPFAM" id="SSF46689">
    <property type="entry name" value="Homeodomain-like"/>
    <property type="match status" value="2"/>
</dbReference>
<keyword evidence="1" id="KW-0805">Transcription regulation</keyword>
<dbReference type="Proteomes" id="UP001596411">
    <property type="component" value="Unassembled WGS sequence"/>
</dbReference>
<reference evidence="6" key="1">
    <citation type="journal article" date="2019" name="Int. J. Syst. Evol. Microbiol.">
        <title>The Global Catalogue of Microorganisms (GCM) 10K type strain sequencing project: providing services to taxonomists for standard genome sequencing and annotation.</title>
        <authorList>
            <consortium name="The Broad Institute Genomics Platform"/>
            <consortium name="The Broad Institute Genome Sequencing Center for Infectious Disease"/>
            <person name="Wu L."/>
            <person name="Ma J."/>
        </authorList>
    </citation>
    <scope>NUCLEOTIDE SEQUENCE [LARGE SCALE GENOMIC DNA]</scope>
    <source>
        <strain evidence="6">CGMCC 1.13666</strain>
    </source>
</reference>
<dbReference type="InterPro" id="IPR009057">
    <property type="entry name" value="Homeodomain-like_sf"/>
</dbReference>
<dbReference type="PANTHER" id="PTHR46796:SF2">
    <property type="entry name" value="TRANSCRIPTIONAL REGULATORY PROTEIN"/>
    <property type="match status" value="1"/>
</dbReference>
<dbReference type="InterPro" id="IPR018060">
    <property type="entry name" value="HTH_AraC"/>
</dbReference>
<dbReference type="PANTHER" id="PTHR46796">
    <property type="entry name" value="HTH-TYPE TRANSCRIPTIONAL ACTIVATOR RHAS-RELATED"/>
    <property type="match status" value="1"/>
</dbReference>
<dbReference type="InterPro" id="IPR050204">
    <property type="entry name" value="AraC_XylS_family_regulators"/>
</dbReference>
<comment type="caution">
    <text evidence="5">The sequence shown here is derived from an EMBL/GenBank/DDBJ whole genome shotgun (WGS) entry which is preliminary data.</text>
</comment>
<dbReference type="SUPFAM" id="SSF51215">
    <property type="entry name" value="Regulatory protein AraC"/>
    <property type="match status" value="1"/>
</dbReference>
<evidence type="ECO:0000256" key="2">
    <source>
        <dbReference type="ARBA" id="ARBA00023125"/>
    </source>
</evidence>
<dbReference type="SMART" id="SM00342">
    <property type="entry name" value="HTH_ARAC"/>
    <property type="match status" value="1"/>
</dbReference>
<name>A0ABW2EVW3_9GAMM</name>
<dbReference type="InterPro" id="IPR003313">
    <property type="entry name" value="AraC-bd"/>
</dbReference>
<evidence type="ECO:0000259" key="4">
    <source>
        <dbReference type="PROSITE" id="PS01124"/>
    </source>
</evidence>
<dbReference type="EMBL" id="JBHSZP010000002">
    <property type="protein sequence ID" value="MFC7088271.1"/>
    <property type="molecule type" value="Genomic_DNA"/>
</dbReference>
<evidence type="ECO:0000313" key="5">
    <source>
        <dbReference type="EMBL" id="MFC7088271.1"/>
    </source>
</evidence>
<keyword evidence="2" id="KW-0238">DNA-binding</keyword>
<dbReference type="RefSeq" id="WP_346061551.1">
    <property type="nucleotide sequence ID" value="NZ_BAAADR010000004.1"/>
</dbReference>
<gene>
    <name evidence="5" type="ORF">ACFQH5_01750</name>
</gene>
<dbReference type="Pfam" id="PF12833">
    <property type="entry name" value="HTH_18"/>
    <property type="match status" value="1"/>
</dbReference>
<dbReference type="Gene3D" id="1.10.10.60">
    <property type="entry name" value="Homeodomain-like"/>
    <property type="match status" value="1"/>
</dbReference>
<dbReference type="PROSITE" id="PS01124">
    <property type="entry name" value="HTH_ARAC_FAMILY_2"/>
    <property type="match status" value="1"/>
</dbReference>
<sequence>MSGNQDWALRAPPSAKLERMEAFFRGHGFEPHRHDTYAIGRTLAGVHCFHYRNGRRHSLPGGTIVLHPDERHDGEAGTDEGFRYRILYLEPALLQQALGGKPLPFIPDGISRDPRLYAASQPLMQGMECPIDPLEEADAIYDLAQALAVVAGARRGRKALDYRAAERARDYIHSALDRTVTLEELELASGRDRWRWSRDFRALYGTSPYRYLTLRRLDHVRALLVTGQTLTEASLIAGFADQSHMTHHFTRAYGIPPARWVRLLHRH</sequence>
<proteinExistence type="predicted"/>